<dbReference type="HOGENOM" id="CLU_204723_0_0_0"/>
<protein>
    <recommendedName>
        <fullName evidence="2">Inner membrane protein YgaP-like transmembrane domain-containing protein</fullName>
    </recommendedName>
</protein>
<dbReference type="KEGG" id="pmx:PERMA_0983"/>
<name>C0QQ23_PERMH</name>
<dbReference type="EMBL" id="CP001230">
    <property type="protein sequence ID" value="ACO04664.1"/>
    <property type="molecule type" value="Genomic_DNA"/>
</dbReference>
<evidence type="ECO:0000313" key="3">
    <source>
        <dbReference type="EMBL" id="ACO04664.1"/>
    </source>
</evidence>
<dbReference type="PaxDb" id="123214-PERMA_0983"/>
<evidence type="ECO:0000259" key="2">
    <source>
        <dbReference type="Pfam" id="PF11127"/>
    </source>
</evidence>
<evidence type="ECO:0000313" key="4">
    <source>
        <dbReference type="Proteomes" id="UP000001366"/>
    </source>
</evidence>
<feature type="transmembrane region" description="Helical" evidence="1">
    <location>
        <begin position="12"/>
        <end position="28"/>
    </location>
</feature>
<reference evidence="3 4" key="1">
    <citation type="journal article" date="2009" name="J. Bacteriol.">
        <title>Complete and draft genome sequences of six members of the Aquificales.</title>
        <authorList>
            <person name="Reysenbach A.L."/>
            <person name="Hamamura N."/>
            <person name="Podar M."/>
            <person name="Griffiths E."/>
            <person name="Ferreira S."/>
            <person name="Hochstein R."/>
            <person name="Heidelberg J."/>
            <person name="Johnson J."/>
            <person name="Mead D."/>
            <person name="Pohorille A."/>
            <person name="Sarmiento M."/>
            <person name="Schweighofer K."/>
            <person name="Seshadri R."/>
            <person name="Voytek M.A."/>
        </authorList>
    </citation>
    <scope>NUCLEOTIDE SEQUENCE [LARGE SCALE GENOMIC DNA]</scope>
    <source>
        <strain evidence="4">DSM 14350 / EX-H1</strain>
    </source>
</reference>
<keyword evidence="1" id="KW-0472">Membrane</keyword>
<evidence type="ECO:0000256" key="1">
    <source>
        <dbReference type="SAM" id="Phobius"/>
    </source>
</evidence>
<dbReference type="Pfam" id="PF11127">
    <property type="entry name" value="YgaP-like_TM"/>
    <property type="match status" value="1"/>
</dbReference>
<keyword evidence="1" id="KW-0812">Transmembrane</keyword>
<feature type="transmembrane region" description="Helical" evidence="1">
    <location>
        <begin position="34"/>
        <end position="57"/>
    </location>
</feature>
<accession>C0QQ23</accession>
<dbReference type="STRING" id="123214.PERMA_0983"/>
<organism evidence="3 4">
    <name type="scientific">Persephonella marina (strain DSM 14350 / EX-H1)</name>
    <dbReference type="NCBI Taxonomy" id="123214"/>
    <lineage>
        <taxon>Bacteria</taxon>
        <taxon>Pseudomonadati</taxon>
        <taxon>Aquificota</taxon>
        <taxon>Aquificia</taxon>
        <taxon>Aquificales</taxon>
        <taxon>Hydrogenothermaceae</taxon>
        <taxon>Persephonella</taxon>
    </lineage>
</organism>
<sequence>MSKTAIRAQRFMMGTLLIIAMLLVNTGYDWGKYIVYFIIFMLYLSAFTGFCPSDAVFEKLFGKRRD</sequence>
<dbReference type="Proteomes" id="UP000001366">
    <property type="component" value="Chromosome"/>
</dbReference>
<dbReference type="InterPro" id="IPR021309">
    <property type="entry name" value="YgaP-like_TM"/>
</dbReference>
<dbReference type="Gene3D" id="6.10.140.1340">
    <property type="match status" value="1"/>
</dbReference>
<dbReference type="AlphaFoldDB" id="C0QQ23"/>
<gene>
    <name evidence="3" type="ordered locus">PERMA_0983</name>
</gene>
<keyword evidence="4" id="KW-1185">Reference proteome</keyword>
<feature type="domain" description="Inner membrane protein YgaP-like transmembrane" evidence="2">
    <location>
        <begin position="7"/>
        <end position="58"/>
    </location>
</feature>
<proteinExistence type="predicted"/>
<keyword evidence="1" id="KW-1133">Transmembrane helix</keyword>